<dbReference type="EMBL" id="JACHEN010000027">
    <property type="protein sequence ID" value="MBB6217741.1"/>
    <property type="molecule type" value="Genomic_DNA"/>
</dbReference>
<evidence type="ECO:0000313" key="9">
    <source>
        <dbReference type="Proteomes" id="UP000579281"/>
    </source>
</evidence>
<proteinExistence type="inferred from homology"/>
<keyword evidence="5 8" id="KW-0418">Kinase</keyword>
<comment type="similarity">
    <text evidence="1">Belongs to the ROK (NagC/XylR) family.</text>
</comment>
<dbReference type="NCBIfam" id="TIGR00744">
    <property type="entry name" value="ROK_glcA_fam"/>
    <property type="match status" value="1"/>
</dbReference>
<dbReference type="RefSeq" id="WP_184312234.1">
    <property type="nucleotide sequence ID" value="NZ_JACHEN010000027.1"/>
</dbReference>
<dbReference type="Gene3D" id="3.30.420.40">
    <property type="match status" value="2"/>
</dbReference>
<name>A0A841KWB9_9FIRM</name>
<gene>
    <name evidence="8" type="ORF">HNQ80_003864</name>
</gene>
<dbReference type="GO" id="GO:0006096">
    <property type="term" value="P:glycolytic process"/>
    <property type="evidence" value="ECO:0007669"/>
    <property type="project" value="InterPro"/>
</dbReference>
<dbReference type="InterPro" id="IPR004654">
    <property type="entry name" value="ROK_glcA"/>
</dbReference>
<dbReference type="InterPro" id="IPR043129">
    <property type="entry name" value="ATPase_NBD"/>
</dbReference>
<evidence type="ECO:0000256" key="4">
    <source>
        <dbReference type="ARBA" id="ARBA00022741"/>
    </source>
</evidence>
<dbReference type="AlphaFoldDB" id="A0A841KWB9"/>
<evidence type="ECO:0000256" key="1">
    <source>
        <dbReference type="ARBA" id="ARBA00006479"/>
    </source>
</evidence>
<dbReference type="InterPro" id="IPR000600">
    <property type="entry name" value="ROK"/>
</dbReference>
<dbReference type="GO" id="GO:0005737">
    <property type="term" value="C:cytoplasm"/>
    <property type="evidence" value="ECO:0007669"/>
    <property type="project" value="InterPro"/>
</dbReference>
<dbReference type="SUPFAM" id="SSF53067">
    <property type="entry name" value="Actin-like ATPase domain"/>
    <property type="match status" value="1"/>
</dbReference>
<reference evidence="8 9" key="1">
    <citation type="submission" date="2020-08" db="EMBL/GenBank/DDBJ databases">
        <title>Genomic Encyclopedia of Type Strains, Phase IV (KMG-IV): sequencing the most valuable type-strain genomes for metagenomic binning, comparative biology and taxonomic classification.</title>
        <authorList>
            <person name="Goeker M."/>
        </authorList>
    </citation>
    <scope>NUCLEOTIDE SEQUENCE [LARGE SCALE GENOMIC DNA]</scope>
    <source>
        <strain evidence="8 9">DSM 103526</strain>
    </source>
</reference>
<evidence type="ECO:0000313" key="8">
    <source>
        <dbReference type="EMBL" id="MBB6217741.1"/>
    </source>
</evidence>
<dbReference type="Proteomes" id="UP000579281">
    <property type="component" value="Unassembled WGS sequence"/>
</dbReference>
<keyword evidence="4" id="KW-0547">Nucleotide-binding</keyword>
<evidence type="ECO:0000256" key="5">
    <source>
        <dbReference type="ARBA" id="ARBA00022777"/>
    </source>
</evidence>
<dbReference type="GO" id="GO:0005524">
    <property type="term" value="F:ATP binding"/>
    <property type="evidence" value="ECO:0007669"/>
    <property type="project" value="UniProtKB-KW"/>
</dbReference>
<organism evidence="8 9">
    <name type="scientific">Anaerosolibacter carboniphilus</name>
    <dbReference type="NCBI Taxonomy" id="1417629"/>
    <lineage>
        <taxon>Bacteria</taxon>
        <taxon>Bacillati</taxon>
        <taxon>Bacillota</taxon>
        <taxon>Clostridia</taxon>
        <taxon>Peptostreptococcales</taxon>
        <taxon>Thermotaleaceae</taxon>
        <taxon>Anaerosolibacter</taxon>
    </lineage>
</organism>
<protein>
    <recommendedName>
        <fullName evidence="2">Glucokinase</fullName>
    </recommendedName>
    <alternativeName>
        <fullName evidence="7">Glucose kinase</fullName>
    </alternativeName>
</protein>
<keyword evidence="9" id="KW-1185">Reference proteome</keyword>
<evidence type="ECO:0000256" key="7">
    <source>
        <dbReference type="ARBA" id="ARBA00032386"/>
    </source>
</evidence>
<dbReference type="PANTHER" id="PTHR18964:SF149">
    <property type="entry name" value="BIFUNCTIONAL UDP-N-ACETYLGLUCOSAMINE 2-EPIMERASE_N-ACETYLMANNOSAMINE KINASE"/>
    <property type="match status" value="1"/>
</dbReference>
<dbReference type="PANTHER" id="PTHR18964">
    <property type="entry name" value="ROK (REPRESSOR, ORF, KINASE) FAMILY"/>
    <property type="match status" value="1"/>
</dbReference>
<dbReference type="Pfam" id="PF00480">
    <property type="entry name" value="ROK"/>
    <property type="match status" value="1"/>
</dbReference>
<evidence type="ECO:0000256" key="2">
    <source>
        <dbReference type="ARBA" id="ARBA00014701"/>
    </source>
</evidence>
<sequence>MFIGVDLGGTSIKVGVVSLDGKILYQNSKPTYAGRDFQLIIRDMIEQIEDAIDCVNIGIDEIRSIGIGVPGIAEAHTGKVIYCTNLSWYNIPLGEEISRHFGKPVYVENDATVAALAEYVAGSTKGIKNSVFLTIGTGIGSGIIINHKIYSGSHSAGSEFGHMIIGENFYNCNCGANGCFETLASATALIRYTRKRIEEGYKDTNILRMANGKIEDIDAKIIFDAAKAGDSLGVEAVDRMIKYLSIGIVNIMNSLDPDRVVIGGGVSKAGDYFIQQVDDAVRKLVLCKEIQYGDIVLAQLGNEAGIIGAAFIGENII</sequence>
<comment type="caution">
    <text evidence="8">The sequence shown here is derived from an EMBL/GenBank/DDBJ whole genome shotgun (WGS) entry which is preliminary data.</text>
</comment>
<evidence type="ECO:0000256" key="3">
    <source>
        <dbReference type="ARBA" id="ARBA00022679"/>
    </source>
</evidence>
<dbReference type="GO" id="GO:0004340">
    <property type="term" value="F:glucokinase activity"/>
    <property type="evidence" value="ECO:0007669"/>
    <property type="project" value="InterPro"/>
</dbReference>
<evidence type="ECO:0000256" key="6">
    <source>
        <dbReference type="ARBA" id="ARBA00022840"/>
    </source>
</evidence>
<keyword evidence="3 8" id="KW-0808">Transferase</keyword>
<accession>A0A841KWB9</accession>
<keyword evidence="6" id="KW-0067">ATP-binding</keyword>